<dbReference type="EMBL" id="LBOK01000010">
    <property type="protein sequence ID" value="KKP36933.1"/>
    <property type="molecule type" value="Genomic_DNA"/>
</dbReference>
<dbReference type="PANTHER" id="PTHR31528">
    <property type="entry name" value="4-AMINO-5-HYDROXYMETHYL-2-METHYLPYRIMIDINE PHOSPHATE SYNTHASE THI11-RELATED"/>
    <property type="match status" value="1"/>
</dbReference>
<organism evidence="2 3">
    <name type="scientific">Candidatus Roizmanbacteria bacterium GW2011_GWA2_32_13</name>
    <dbReference type="NCBI Taxonomy" id="1618475"/>
    <lineage>
        <taxon>Bacteria</taxon>
        <taxon>Candidatus Roizmaniibacteriota</taxon>
    </lineage>
</organism>
<gene>
    <name evidence="2" type="ORF">UR23_C0010G0002</name>
</gene>
<dbReference type="AlphaFoldDB" id="A0A0F9YZM9"/>
<accession>A0A0F9YZM9</accession>
<dbReference type="SUPFAM" id="SSF53850">
    <property type="entry name" value="Periplasmic binding protein-like II"/>
    <property type="match status" value="1"/>
</dbReference>
<sequence length="329" mass="37635">MFKKIVLLGIVLIILNFIFFKKINKSTETVGQKQKITVLLDWFPNTNHTGLYVAKEKGFFAKENLDVSILQPGEGENNQIVAAGKADFGISRQESVTQARVAGIPLVSIAAIIQHNTSAFASLEKSNIRSVKDFEKKRYGGWGSPIEETVIKAVMNEAEADYSLVKNITIGETDFFKTIGRDSDFQWIFYGWDGIEAHRRGIKLNTIMLKDLNPILDYYTPVIVTNEVHIKNKKELVKKFMKAVAQGYEFSTKNPAEAAEILIKSTPELNPELVNQSQVYLSREYRSDAKKWGIQREEVWKRYTQWLYDHKLIKEMINVKDAFTNEFLP</sequence>
<dbReference type="GO" id="GO:0009228">
    <property type="term" value="P:thiamine biosynthetic process"/>
    <property type="evidence" value="ECO:0007669"/>
    <property type="project" value="InterPro"/>
</dbReference>
<dbReference type="Gene3D" id="3.40.190.10">
    <property type="entry name" value="Periplasmic binding protein-like II"/>
    <property type="match status" value="2"/>
</dbReference>
<dbReference type="Proteomes" id="UP000034349">
    <property type="component" value="Unassembled WGS sequence"/>
</dbReference>
<name>A0A0F9YZM9_9BACT</name>
<evidence type="ECO:0000313" key="2">
    <source>
        <dbReference type="EMBL" id="KKP36933.1"/>
    </source>
</evidence>
<dbReference type="Pfam" id="PF09084">
    <property type="entry name" value="NMT1"/>
    <property type="match status" value="1"/>
</dbReference>
<dbReference type="InterPro" id="IPR015168">
    <property type="entry name" value="SsuA/THI5"/>
</dbReference>
<evidence type="ECO:0000313" key="3">
    <source>
        <dbReference type="Proteomes" id="UP000034349"/>
    </source>
</evidence>
<protein>
    <submittedName>
        <fullName evidence="2">NMT1/THI5 like protein domain protein</fullName>
    </submittedName>
</protein>
<evidence type="ECO:0000259" key="1">
    <source>
        <dbReference type="Pfam" id="PF09084"/>
    </source>
</evidence>
<comment type="caution">
    <text evidence="2">The sequence shown here is derived from an EMBL/GenBank/DDBJ whole genome shotgun (WGS) entry which is preliminary data.</text>
</comment>
<dbReference type="InterPro" id="IPR027939">
    <property type="entry name" value="NMT1/THI5"/>
</dbReference>
<reference evidence="2 3" key="1">
    <citation type="journal article" date="2015" name="Nature">
        <title>rRNA introns, odd ribosomes, and small enigmatic genomes across a large radiation of phyla.</title>
        <authorList>
            <person name="Brown C.T."/>
            <person name="Hug L.A."/>
            <person name="Thomas B.C."/>
            <person name="Sharon I."/>
            <person name="Castelle C.J."/>
            <person name="Singh A."/>
            <person name="Wilkins M.J."/>
            <person name="Williams K.H."/>
            <person name="Banfield J.F."/>
        </authorList>
    </citation>
    <scope>NUCLEOTIDE SEQUENCE [LARGE SCALE GENOMIC DNA]</scope>
</reference>
<dbReference type="PATRIC" id="fig|1618475.3.peg.154"/>
<proteinExistence type="predicted"/>
<feature type="domain" description="SsuA/THI5-like" evidence="1">
    <location>
        <begin position="45"/>
        <end position="258"/>
    </location>
</feature>
<dbReference type="PANTHER" id="PTHR31528:SF3">
    <property type="entry name" value="THIAMINE BIOSYNTHESIS PROTEIN HI_0357-RELATED"/>
    <property type="match status" value="1"/>
</dbReference>